<dbReference type="PANTHER" id="PTHR48207:SF3">
    <property type="entry name" value="SUCCINATE--HYDROXYMETHYLGLUTARATE COA-TRANSFERASE"/>
    <property type="match status" value="1"/>
</dbReference>
<proteinExistence type="predicted"/>
<reference evidence="2 3" key="1">
    <citation type="submission" date="2018-03" db="EMBL/GenBank/DDBJ databases">
        <title>Genomic Encyclopedia of Type Strains, Phase III (KMG-III): the genomes of soil and plant-associated and newly described type strains.</title>
        <authorList>
            <person name="Whitman W."/>
        </authorList>
    </citation>
    <scope>NUCLEOTIDE SEQUENCE [LARGE SCALE GENOMIC DNA]</scope>
    <source>
        <strain evidence="2 3">MWH-P2sevCIIIb</strain>
    </source>
</reference>
<dbReference type="OrthoDB" id="5294844at2"/>
<dbReference type="Pfam" id="PF02515">
    <property type="entry name" value="CoA_transf_3"/>
    <property type="match status" value="1"/>
</dbReference>
<dbReference type="Gene3D" id="3.30.1540.10">
    <property type="entry name" value="formyl-coa transferase, domain 3"/>
    <property type="match status" value="1"/>
</dbReference>
<accession>A0A2T0XKA7</accession>
<evidence type="ECO:0000313" key="3">
    <source>
        <dbReference type="Proteomes" id="UP000238308"/>
    </source>
</evidence>
<dbReference type="AlphaFoldDB" id="A0A2T0XKA7"/>
<dbReference type="InterPro" id="IPR044855">
    <property type="entry name" value="CoA-Trfase_III_dom3_sf"/>
</dbReference>
<name>A0A2T0XKA7_9BURK</name>
<dbReference type="InterPro" id="IPR023606">
    <property type="entry name" value="CoA-Trfase_III_dom_1_sf"/>
</dbReference>
<dbReference type="EMBL" id="PVTV01000011">
    <property type="protein sequence ID" value="PRY99341.1"/>
    <property type="molecule type" value="Genomic_DNA"/>
</dbReference>
<comment type="caution">
    <text evidence="2">The sequence shown here is derived from an EMBL/GenBank/DDBJ whole genome shotgun (WGS) entry which is preliminary data.</text>
</comment>
<dbReference type="RefSeq" id="WP_106226648.1">
    <property type="nucleotide sequence ID" value="NZ_PVTV01000011.1"/>
</dbReference>
<protein>
    <submittedName>
        <fullName evidence="2">Crotonobetainyl-CoA:carnitine CoA-transferase CaiB-like acyl-CoA transferase</fullName>
    </submittedName>
</protein>
<sequence length="392" mass="41941">MTQSISETQTTLPLPFKDLVVVEVGHSVAAPFAGQIFSELGARVVKIEKADGDDARKWGPPFWEGASSFFQSLNRNKQSVVCELRDPEQVESLKQYICQHADIVIQNLRPGQVEKLGLDGPSLLKLNDTLIYCNLGAFGNRGPLKDRPGYDPLMQAFGGIMSTTGEPGRPAVRVGASIVDMGTGMWAVIGALTALYERQATGKGKVIDVSLFETATSWVSLLASQYLASGKVADKQGSGAPGIVPYKGYLTSDGEIVVAAGSDSLFKSLASALGHPEWIDDPKYLGNPARVENQVELYGMIETVMSSQTTDHWISILEAVGVPCSPVNNLAQMVAHPQTEAMGVVQAVPGTGMQFIGLPLSFDGIRPAPYGAPPKLGEHTDLIIKKSEDNSR</sequence>
<dbReference type="InterPro" id="IPR003673">
    <property type="entry name" value="CoA-Trfase_fam_III"/>
</dbReference>
<dbReference type="SUPFAM" id="SSF89796">
    <property type="entry name" value="CoA-transferase family III (CaiB/BaiF)"/>
    <property type="match status" value="1"/>
</dbReference>
<dbReference type="GO" id="GO:0008410">
    <property type="term" value="F:CoA-transferase activity"/>
    <property type="evidence" value="ECO:0007669"/>
    <property type="project" value="TreeGrafter"/>
</dbReference>
<evidence type="ECO:0000313" key="2">
    <source>
        <dbReference type="EMBL" id="PRY99341.1"/>
    </source>
</evidence>
<keyword evidence="1 2" id="KW-0808">Transferase</keyword>
<keyword evidence="3" id="KW-1185">Reference proteome</keyword>
<dbReference type="Proteomes" id="UP000238308">
    <property type="component" value="Unassembled WGS sequence"/>
</dbReference>
<organism evidence="2 3">
    <name type="scientific">Jezberella montanilacus</name>
    <dbReference type="NCBI Taxonomy" id="323426"/>
    <lineage>
        <taxon>Bacteria</taxon>
        <taxon>Pseudomonadati</taxon>
        <taxon>Pseudomonadota</taxon>
        <taxon>Betaproteobacteria</taxon>
        <taxon>Burkholderiales</taxon>
        <taxon>Alcaligenaceae</taxon>
        <taxon>Jezberella</taxon>
    </lineage>
</organism>
<gene>
    <name evidence="2" type="ORF">BCM14_0785</name>
</gene>
<dbReference type="PANTHER" id="PTHR48207">
    <property type="entry name" value="SUCCINATE--HYDROXYMETHYLGLUTARATE COA-TRANSFERASE"/>
    <property type="match status" value="1"/>
</dbReference>
<evidence type="ECO:0000256" key="1">
    <source>
        <dbReference type="ARBA" id="ARBA00022679"/>
    </source>
</evidence>
<dbReference type="InterPro" id="IPR050483">
    <property type="entry name" value="CoA-transferase_III_domain"/>
</dbReference>
<dbReference type="Gene3D" id="3.40.50.10540">
    <property type="entry name" value="Crotonobetainyl-coa:carnitine coa-transferase, domain 1"/>
    <property type="match status" value="1"/>
</dbReference>